<evidence type="ECO:0000313" key="2">
    <source>
        <dbReference type="Proteomes" id="UP000887565"/>
    </source>
</evidence>
<dbReference type="AlphaFoldDB" id="A0A915K779"/>
<name>A0A915K779_ROMCU</name>
<accession>A0A915K779</accession>
<keyword evidence="2" id="KW-1185">Reference proteome</keyword>
<keyword evidence="1" id="KW-0812">Transmembrane</keyword>
<proteinExistence type="predicted"/>
<keyword evidence="1" id="KW-0472">Membrane</keyword>
<keyword evidence="1" id="KW-1133">Transmembrane helix</keyword>
<feature type="transmembrane region" description="Helical" evidence="1">
    <location>
        <begin position="71"/>
        <end position="94"/>
    </location>
</feature>
<reference evidence="3" key="1">
    <citation type="submission" date="2022-11" db="UniProtKB">
        <authorList>
            <consortium name="WormBaseParasite"/>
        </authorList>
    </citation>
    <scope>IDENTIFICATION</scope>
</reference>
<dbReference type="Proteomes" id="UP000887565">
    <property type="component" value="Unplaced"/>
</dbReference>
<protein>
    <submittedName>
        <fullName evidence="3">Uncharacterized protein</fullName>
    </submittedName>
</protein>
<evidence type="ECO:0000313" key="3">
    <source>
        <dbReference type="WBParaSite" id="nRc.2.0.1.t33752-RA"/>
    </source>
</evidence>
<evidence type="ECO:0000256" key="1">
    <source>
        <dbReference type="SAM" id="Phobius"/>
    </source>
</evidence>
<dbReference type="WBParaSite" id="nRc.2.0.1.t33752-RA">
    <property type="protein sequence ID" value="nRc.2.0.1.t33752-RA"/>
    <property type="gene ID" value="nRc.2.0.1.g33752"/>
</dbReference>
<sequence>MGNYLYLLSNRIKLPQCVQPCPTAHRPPPQLAGRAADENIVARRVQHPIIAFARVVVVPGHFDKTFVQTQIVAYGILPALFIVPVVGAAPKYVYLVRAWLARQSSSYRPR</sequence>
<organism evidence="2 3">
    <name type="scientific">Romanomermis culicivorax</name>
    <name type="common">Nematode worm</name>
    <dbReference type="NCBI Taxonomy" id="13658"/>
    <lineage>
        <taxon>Eukaryota</taxon>
        <taxon>Metazoa</taxon>
        <taxon>Ecdysozoa</taxon>
        <taxon>Nematoda</taxon>
        <taxon>Enoplea</taxon>
        <taxon>Dorylaimia</taxon>
        <taxon>Mermithida</taxon>
        <taxon>Mermithoidea</taxon>
        <taxon>Mermithidae</taxon>
        <taxon>Romanomermis</taxon>
    </lineage>
</organism>